<evidence type="ECO:0000256" key="1">
    <source>
        <dbReference type="ARBA" id="ARBA00004123"/>
    </source>
</evidence>
<dbReference type="eggNOG" id="KOG1135">
    <property type="taxonomic scope" value="Eukaryota"/>
</dbReference>
<dbReference type="InterPro" id="IPR001279">
    <property type="entry name" value="Metallo-B-lactamas"/>
</dbReference>
<dbReference type="SUPFAM" id="SSF56281">
    <property type="entry name" value="Metallo-hydrolase/oxidoreductase"/>
    <property type="match status" value="1"/>
</dbReference>
<keyword evidence="2 4" id="KW-0507">mRNA processing</keyword>
<name>S3C0D9_OPHP1</name>
<protein>
    <recommendedName>
        <fullName evidence="4">Cleavage and polyadenylation specificity factor subunit 2</fullName>
    </recommendedName>
    <alternativeName>
        <fullName evidence="4">Cleavage and polyadenylation specificity factor 100 kDa subunit</fullName>
    </alternativeName>
</protein>
<dbReference type="HOGENOM" id="CLU_002227_3_0_1"/>
<feature type="compositionally biased region" description="Low complexity" evidence="5">
    <location>
        <begin position="663"/>
        <end position="677"/>
    </location>
</feature>
<dbReference type="InterPro" id="IPR022712">
    <property type="entry name" value="Beta_Casp"/>
</dbReference>
<feature type="compositionally biased region" description="Low complexity" evidence="5">
    <location>
        <begin position="698"/>
        <end position="712"/>
    </location>
</feature>
<dbReference type="Pfam" id="PF16661">
    <property type="entry name" value="Lactamase_B_6"/>
    <property type="match status" value="1"/>
</dbReference>
<keyword evidence="3 4" id="KW-0539">Nucleus</keyword>
<dbReference type="CDD" id="cd16293">
    <property type="entry name" value="CPSF2-like_MBL-fold"/>
    <property type="match status" value="1"/>
</dbReference>
<dbReference type="AlphaFoldDB" id="S3C0D9"/>
<gene>
    <name evidence="7" type="ORF">F503_03766</name>
</gene>
<comment type="similarity">
    <text evidence="4">Belongs to the metallo-beta-lactamase superfamily. RNA-metabolizing metallo-beta-lactamase-like family. CPSF2/YSH1 subfamily.</text>
</comment>
<reference evidence="7 8" key="1">
    <citation type="journal article" date="2013" name="BMC Genomics">
        <title>The genome and transcriptome of the pine saprophyte Ophiostoma piceae, and a comparison with the bark beetle-associated pine pathogen Grosmannia clavigera.</title>
        <authorList>
            <person name="Haridas S."/>
            <person name="Wang Y."/>
            <person name="Lim L."/>
            <person name="Massoumi Alamouti S."/>
            <person name="Jackman S."/>
            <person name="Docking R."/>
            <person name="Robertson G."/>
            <person name="Birol I."/>
            <person name="Bohlmann J."/>
            <person name="Breuil C."/>
        </authorList>
    </citation>
    <scope>NUCLEOTIDE SEQUENCE [LARGE SCALE GENOMIC DNA]</scope>
    <source>
        <strain evidence="7 8">UAMH 11346</strain>
    </source>
</reference>
<dbReference type="InterPro" id="IPR025069">
    <property type="entry name" value="Cpsf2_C"/>
</dbReference>
<dbReference type="InterPro" id="IPR035639">
    <property type="entry name" value="CPSF2_MBL"/>
</dbReference>
<feature type="domain" description="Beta-Casp" evidence="6">
    <location>
        <begin position="284"/>
        <end position="456"/>
    </location>
</feature>
<dbReference type="GO" id="GO:0006397">
    <property type="term" value="P:mRNA processing"/>
    <property type="evidence" value="ECO:0007669"/>
    <property type="project" value="UniProtKB-KW"/>
</dbReference>
<dbReference type="Proteomes" id="UP000016923">
    <property type="component" value="Unassembled WGS sequence"/>
</dbReference>
<feature type="compositionally biased region" description="Acidic residues" evidence="5">
    <location>
        <begin position="558"/>
        <end position="575"/>
    </location>
</feature>
<evidence type="ECO:0000256" key="4">
    <source>
        <dbReference type="RuleBase" id="RU365006"/>
    </source>
</evidence>
<feature type="compositionally biased region" description="Basic and acidic residues" evidence="5">
    <location>
        <begin position="683"/>
        <end position="697"/>
    </location>
</feature>
<dbReference type="OrthoDB" id="64353at2759"/>
<dbReference type="InterPro" id="IPR036866">
    <property type="entry name" value="RibonucZ/Hydroxyglut_hydro"/>
</dbReference>
<dbReference type="STRING" id="1262450.S3C0D9"/>
<feature type="compositionally biased region" description="Basic and acidic residues" evidence="5">
    <location>
        <begin position="718"/>
        <end position="737"/>
    </location>
</feature>
<keyword evidence="8" id="KW-1185">Reference proteome</keyword>
<keyword evidence="4" id="KW-0694">RNA-binding</keyword>
<dbReference type="GO" id="GO:0003723">
    <property type="term" value="F:RNA binding"/>
    <property type="evidence" value="ECO:0007669"/>
    <property type="project" value="UniProtKB-KW"/>
</dbReference>
<evidence type="ECO:0000313" key="8">
    <source>
        <dbReference type="Proteomes" id="UP000016923"/>
    </source>
</evidence>
<dbReference type="Pfam" id="PF10996">
    <property type="entry name" value="Beta-Casp"/>
    <property type="match status" value="1"/>
</dbReference>
<sequence length="1039" mass="110529">MFTFCPLQGARSESTASQSLLELDGGVKVLVDVGWDESFDTEKLRELEKQIPTISLVLLTHATISHIAAFAHCCKNFPQFARIPIYATKPVIDLGRTLLQDLYASTPLAAATIPRASLTEVAYSYEQSHSAEHSKFLLPAPTPEEITRYFSLIRELKYSQPHQPQGPPNLPPLTGLTITAYNAGRTLGGTLWHIQHGLESIVYGVDWGQYKENVFSGAAWIGGVGAGSSEVIEQLRKPTALVSSSRAPQLVRPGLRDEQLLDTIRTCVVRGGTVLIPVDSTARILELAYFLEHAWRKEAAAASTVGGAESHENLSRSKLFLAGRTSGSLVRHARTLLEWMNDSIVQEFEAVADGARQANGGRGGGGGDDSKSKDGGPFDLRHIRLLERKIQVDRALNQPTSGGGGKVILASDSSLEWGFSKEILRRIADDPQNLVVLTEVPGVLAQDKAPSLARTLWEWWREGSMNSMNESGEADDSTNQLVNGGGRPLVFHDARKVALEGSELDLYQQWLATQRQLQSTQVSKAGAGGLNGDGTLGVGGLGDPFGGAAGGVGIAGVGDDDVSSESSSDSDEESDSERQGKLLNVSTTIGQASRKKVVLRDEDLGVTILIKRKGHYDYDVRGKKGRERIFPVPVRRKRDDDFGELIRPDEYLRAEEREEDASNNDAGGASSSSPANDLGKKRKWDDVGVSADKRNNDAHNNNNNSSSSNNNNGKRRNRGDDSDGDDDRHGGAHSHDDVDIDGEAEEDAAAAAAAAAAIVVGPAKLVVTTETVPVNLRIAYVDYSGLHTARNLEILLPLIEPRKLILVGGSDAETEAVAAQYRSVVSTNRGVAAADVDVLLPRVGEPAVDASVDTHAWVVKLADALVKKLKWQNLRGLGIVTMTGQLHPGIAAAAAVAAAAATDNDAEANKRQKTESTGASTALVPASAASGASLPTLDLLPSNISLAVARAGTQPLHVGELRLADLRRSMQSSGHTAEFRGEGTLVIDGSVAVKKTTTGRVEVESIGLPSDGGPATQVGGTFYAVKKMIYEGLAVVAGG</sequence>
<feature type="compositionally biased region" description="Basic and acidic residues" evidence="5">
    <location>
        <begin position="368"/>
        <end position="377"/>
    </location>
</feature>
<feature type="region of interest" description="Disordered" evidence="5">
    <location>
        <begin position="356"/>
        <end position="377"/>
    </location>
</feature>
<organism evidence="7 8">
    <name type="scientific">Ophiostoma piceae (strain UAMH 11346)</name>
    <name type="common">Sap stain fungus</name>
    <dbReference type="NCBI Taxonomy" id="1262450"/>
    <lineage>
        <taxon>Eukaryota</taxon>
        <taxon>Fungi</taxon>
        <taxon>Dikarya</taxon>
        <taxon>Ascomycota</taxon>
        <taxon>Pezizomycotina</taxon>
        <taxon>Sordariomycetes</taxon>
        <taxon>Sordariomycetidae</taxon>
        <taxon>Ophiostomatales</taxon>
        <taxon>Ophiostomataceae</taxon>
        <taxon>Ophiostoma</taxon>
    </lineage>
</organism>
<feature type="region of interest" description="Disordered" evidence="5">
    <location>
        <begin position="649"/>
        <end position="738"/>
    </location>
</feature>
<accession>S3C0D9</accession>
<dbReference type="Pfam" id="PF13299">
    <property type="entry name" value="CPSF100_C"/>
    <property type="match status" value="1"/>
</dbReference>
<dbReference type="Gene3D" id="3.40.50.10890">
    <property type="match status" value="1"/>
</dbReference>
<evidence type="ECO:0000256" key="5">
    <source>
        <dbReference type="SAM" id="MobiDB-lite"/>
    </source>
</evidence>
<dbReference type="GO" id="GO:0005847">
    <property type="term" value="C:mRNA cleavage and polyadenylation specificity factor complex"/>
    <property type="evidence" value="ECO:0007669"/>
    <property type="project" value="InterPro"/>
</dbReference>
<dbReference type="PANTHER" id="PTHR45922:SF1">
    <property type="entry name" value="CLEAVAGE AND POLYADENYLATION SPECIFICITY FACTOR SUBUNIT 2"/>
    <property type="match status" value="1"/>
</dbReference>
<evidence type="ECO:0000256" key="3">
    <source>
        <dbReference type="ARBA" id="ARBA00023242"/>
    </source>
</evidence>
<dbReference type="Gene3D" id="3.60.15.10">
    <property type="entry name" value="Ribonuclease Z/Hydroxyacylglutathione hydrolase-like"/>
    <property type="match status" value="1"/>
</dbReference>
<dbReference type="InterPro" id="IPR027075">
    <property type="entry name" value="CPSF2"/>
</dbReference>
<dbReference type="VEuPathDB" id="FungiDB:F503_03766"/>
<dbReference type="SMART" id="SM01027">
    <property type="entry name" value="Beta-Casp"/>
    <property type="match status" value="1"/>
</dbReference>
<evidence type="ECO:0000259" key="6">
    <source>
        <dbReference type="SMART" id="SM01027"/>
    </source>
</evidence>
<dbReference type="OMA" id="QSRHNME"/>
<evidence type="ECO:0000256" key="2">
    <source>
        <dbReference type="ARBA" id="ARBA00022664"/>
    </source>
</evidence>
<proteinExistence type="inferred from homology"/>
<dbReference type="EMBL" id="KE148157">
    <property type="protein sequence ID" value="EPE05161.1"/>
    <property type="molecule type" value="Genomic_DNA"/>
</dbReference>
<evidence type="ECO:0000313" key="7">
    <source>
        <dbReference type="EMBL" id="EPE05161.1"/>
    </source>
</evidence>
<feature type="region of interest" description="Disordered" evidence="5">
    <location>
        <begin position="552"/>
        <end position="586"/>
    </location>
</feature>
<comment type="subcellular location">
    <subcellularLocation>
        <location evidence="1 4">Nucleus</location>
    </subcellularLocation>
</comment>
<dbReference type="PANTHER" id="PTHR45922">
    <property type="entry name" value="CLEAVAGE AND POLYADENYLATION SPECIFICITY FACTOR SUBUNIT 2"/>
    <property type="match status" value="1"/>
</dbReference>